<evidence type="ECO:0000256" key="1">
    <source>
        <dbReference type="SAM" id="Phobius"/>
    </source>
</evidence>
<evidence type="ECO:0000313" key="2">
    <source>
        <dbReference type="EMBL" id="GKX31229.1"/>
    </source>
</evidence>
<accession>A0A9W5YDU7</accession>
<dbReference type="Proteomes" id="UP001144256">
    <property type="component" value="Unassembled WGS sequence"/>
</dbReference>
<feature type="transmembrane region" description="Helical" evidence="1">
    <location>
        <begin position="123"/>
        <end position="149"/>
    </location>
</feature>
<reference evidence="2" key="1">
    <citation type="submission" date="2022-06" db="EMBL/GenBank/DDBJ databases">
        <title>Vallitalea longa sp. nov., an anaerobic bacterium isolated from marine sediment.</title>
        <authorList>
            <person name="Hirano S."/>
            <person name="Terahara T."/>
            <person name="Mori K."/>
            <person name="Hamada M."/>
            <person name="Matsumoto R."/>
            <person name="Kobayashi T."/>
        </authorList>
    </citation>
    <scope>NUCLEOTIDE SEQUENCE</scope>
    <source>
        <strain evidence="2">SH18-1</strain>
    </source>
</reference>
<proteinExistence type="predicted"/>
<feature type="transmembrane region" description="Helical" evidence="1">
    <location>
        <begin position="155"/>
        <end position="179"/>
    </location>
</feature>
<organism evidence="2 3">
    <name type="scientific">Vallitalea longa</name>
    <dbReference type="NCBI Taxonomy" id="2936439"/>
    <lineage>
        <taxon>Bacteria</taxon>
        <taxon>Bacillati</taxon>
        <taxon>Bacillota</taxon>
        <taxon>Clostridia</taxon>
        <taxon>Lachnospirales</taxon>
        <taxon>Vallitaleaceae</taxon>
        <taxon>Vallitalea</taxon>
    </lineage>
</organism>
<keyword evidence="1" id="KW-1133">Transmembrane helix</keyword>
<name>A0A9W5YDU7_9FIRM</name>
<dbReference type="AlphaFoldDB" id="A0A9W5YDU7"/>
<dbReference type="RefSeq" id="WP_281818074.1">
    <property type="nucleotide sequence ID" value="NZ_BRLB01000015.1"/>
</dbReference>
<gene>
    <name evidence="2" type="ORF">SH1V18_37090</name>
</gene>
<keyword evidence="1" id="KW-0472">Membrane</keyword>
<sequence>MNKENKKYVNKVLRRIDCSTKYKKRIRNDLHMMLEDKAMELGETDPYKLLGDAEQVAEEFAENMGVSLFTKYQYVSEKKFMGMPLIQINNNNRRYYEYKSQRTIMGIPLIHVNHKPFGVAKGIIAIGNISIGVISFGCVSIGVISFGAISFAVLLSLGALALAGVFAIGGVAVAGLFALGGAAYSGYVSIGGAAMAKEFACGGYARAKVAIGDKINAKVGYYYESGHGEYARKVVEGTQLSKDYIFNKVPELSDFVRGLIEKCIYLINNDYMHFN</sequence>
<comment type="caution">
    <text evidence="2">The sequence shown here is derived from an EMBL/GenBank/DDBJ whole genome shotgun (WGS) entry which is preliminary data.</text>
</comment>
<protein>
    <submittedName>
        <fullName evidence="2">Uncharacterized protein</fullName>
    </submittedName>
</protein>
<keyword evidence="1" id="KW-0812">Transmembrane</keyword>
<dbReference type="EMBL" id="BRLB01000015">
    <property type="protein sequence ID" value="GKX31229.1"/>
    <property type="molecule type" value="Genomic_DNA"/>
</dbReference>
<keyword evidence="3" id="KW-1185">Reference proteome</keyword>
<evidence type="ECO:0000313" key="3">
    <source>
        <dbReference type="Proteomes" id="UP001144256"/>
    </source>
</evidence>